<comment type="similarity">
    <text evidence="7">Belongs to the binding-protein-dependent transport system permease family.</text>
</comment>
<dbReference type="SUPFAM" id="SSF161098">
    <property type="entry name" value="MetI-like"/>
    <property type="match status" value="1"/>
</dbReference>
<dbReference type="FunFam" id="1.10.3720.10:FF:000003">
    <property type="entry name" value="Aliphatic sulfonate ABC transporter permease"/>
    <property type="match status" value="1"/>
</dbReference>
<keyword evidence="3" id="KW-1003">Cell membrane</keyword>
<keyword evidence="4 7" id="KW-0812">Transmembrane</keyword>
<dbReference type="PANTHER" id="PTHR30151">
    <property type="entry name" value="ALKANE SULFONATE ABC TRANSPORTER-RELATED, MEMBRANE SUBUNIT"/>
    <property type="match status" value="1"/>
</dbReference>
<dbReference type="PROSITE" id="PS50928">
    <property type="entry name" value="ABC_TM1"/>
    <property type="match status" value="1"/>
</dbReference>
<sequence>MSRPTSPTGTTHVSTTAEPGPMRIATTLRRACVPVLLLVLWQVLASTDVIDERLYSSPERIADTFVELTRDGTLQDNVGVSLLRALAGLALGAGLGLLVGLAAGLWRLAEESVDLTIQIVRTVPVFALTGLFIVWFGIGETPRIVLIASACFFPMYLNVYSGVRGVDRKLLEMSDSMEVGSLTAMRHVLLPGALPSALVGLRFALAYSVLALVIAETINSRNGIGYLLSSAQQYLQTDIIFTCVLLYGVLGVVSDVIVRVLERVLLGWRSGVEAR</sequence>
<dbReference type="Pfam" id="PF00528">
    <property type="entry name" value="BPD_transp_1"/>
    <property type="match status" value="1"/>
</dbReference>
<name>A0A1S1QUJ0_9ACTN</name>
<evidence type="ECO:0000256" key="2">
    <source>
        <dbReference type="ARBA" id="ARBA00022448"/>
    </source>
</evidence>
<evidence type="ECO:0000256" key="5">
    <source>
        <dbReference type="ARBA" id="ARBA00022989"/>
    </source>
</evidence>
<keyword evidence="6 7" id="KW-0472">Membrane</keyword>
<accession>A0A1S1QUJ0</accession>
<comment type="caution">
    <text evidence="10">The sequence shown here is derived from an EMBL/GenBank/DDBJ whole genome shotgun (WGS) entry which is preliminary data.</text>
</comment>
<protein>
    <submittedName>
        <fullName evidence="10">ABC transporter permease</fullName>
    </submittedName>
</protein>
<gene>
    <name evidence="10" type="ORF">CC117_16720</name>
</gene>
<evidence type="ECO:0000313" key="10">
    <source>
        <dbReference type="EMBL" id="OHV37640.1"/>
    </source>
</evidence>
<keyword evidence="2 7" id="KW-0813">Transport</keyword>
<feature type="domain" description="ABC transmembrane type-1" evidence="9">
    <location>
        <begin position="78"/>
        <end position="262"/>
    </location>
</feature>
<proteinExistence type="inferred from homology"/>
<dbReference type="Gene3D" id="1.10.3720.10">
    <property type="entry name" value="MetI-like"/>
    <property type="match status" value="1"/>
</dbReference>
<dbReference type="InterPro" id="IPR000515">
    <property type="entry name" value="MetI-like"/>
</dbReference>
<feature type="transmembrane region" description="Helical" evidence="7">
    <location>
        <begin position="118"/>
        <end position="138"/>
    </location>
</feature>
<evidence type="ECO:0000256" key="3">
    <source>
        <dbReference type="ARBA" id="ARBA00022475"/>
    </source>
</evidence>
<evidence type="ECO:0000259" key="9">
    <source>
        <dbReference type="PROSITE" id="PS50928"/>
    </source>
</evidence>
<dbReference type="GO" id="GO:0005886">
    <property type="term" value="C:plasma membrane"/>
    <property type="evidence" value="ECO:0007669"/>
    <property type="project" value="UniProtKB-SubCell"/>
</dbReference>
<dbReference type="CDD" id="cd06261">
    <property type="entry name" value="TM_PBP2"/>
    <property type="match status" value="1"/>
</dbReference>
<feature type="region of interest" description="Disordered" evidence="8">
    <location>
        <begin position="1"/>
        <end position="20"/>
    </location>
</feature>
<keyword evidence="5 7" id="KW-1133">Transmembrane helix</keyword>
<evidence type="ECO:0000256" key="7">
    <source>
        <dbReference type="RuleBase" id="RU363032"/>
    </source>
</evidence>
<feature type="compositionally biased region" description="Low complexity" evidence="8">
    <location>
        <begin position="1"/>
        <end position="16"/>
    </location>
</feature>
<dbReference type="GO" id="GO:0042918">
    <property type="term" value="P:alkanesulfonate transmembrane transport"/>
    <property type="evidence" value="ECO:0007669"/>
    <property type="project" value="UniProtKB-ARBA"/>
</dbReference>
<feature type="transmembrane region" description="Helical" evidence="7">
    <location>
        <begin position="144"/>
        <end position="163"/>
    </location>
</feature>
<dbReference type="AlphaFoldDB" id="A0A1S1QUJ0"/>
<dbReference type="PANTHER" id="PTHR30151:SF38">
    <property type="entry name" value="ALIPHATIC SULFONATES TRANSPORT PERMEASE PROTEIN SSUC-RELATED"/>
    <property type="match status" value="1"/>
</dbReference>
<evidence type="ECO:0000313" key="11">
    <source>
        <dbReference type="Proteomes" id="UP000179627"/>
    </source>
</evidence>
<feature type="transmembrane region" description="Helical" evidence="7">
    <location>
        <begin position="239"/>
        <end position="261"/>
    </location>
</feature>
<organism evidence="10 11">
    <name type="scientific">Parafrankia colletiae</name>
    <dbReference type="NCBI Taxonomy" id="573497"/>
    <lineage>
        <taxon>Bacteria</taxon>
        <taxon>Bacillati</taxon>
        <taxon>Actinomycetota</taxon>
        <taxon>Actinomycetes</taxon>
        <taxon>Frankiales</taxon>
        <taxon>Frankiaceae</taxon>
        <taxon>Parafrankia</taxon>
    </lineage>
</organism>
<dbReference type="Proteomes" id="UP000179627">
    <property type="component" value="Unassembled WGS sequence"/>
</dbReference>
<dbReference type="EMBL" id="MBLM01000112">
    <property type="protein sequence ID" value="OHV37640.1"/>
    <property type="molecule type" value="Genomic_DNA"/>
</dbReference>
<comment type="subcellular location">
    <subcellularLocation>
        <location evidence="1 7">Cell membrane</location>
        <topology evidence="1 7">Multi-pass membrane protein</topology>
    </subcellularLocation>
</comment>
<evidence type="ECO:0000256" key="4">
    <source>
        <dbReference type="ARBA" id="ARBA00022692"/>
    </source>
</evidence>
<feature type="transmembrane region" description="Helical" evidence="7">
    <location>
        <begin position="85"/>
        <end position="106"/>
    </location>
</feature>
<reference evidence="11" key="1">
    <citation type="submission" date="2016-07" db="EMBL/GenBank/DDBJ databases">
        <title>Sequence Frankia sp. strain CcI1.17.</title>
        <authorList>
            <person name="Ghodhbane-Gtari F."/>
            <person name="Swanson E."/>
            <person name="Gueddou A."/>
            <person name="Morris K."/>
            <person name="Hezbri K."/>
            <person name="Ktari A."/>
            <person name="Nouioui I."/>
            <person name="Abebe-Akele F."/>
            <person name="Simpson S."/>
            <person name="Thomas K."/>
            <person name="Gtari M."/>
            <person name="Tisa L.S."/>
            <person name="Hurst S."/>
        </authorList>
    </citation>
    <scope>NUCLEOTIDE SEQUENCE [LARGE SCALE GENOMIC DNA]</scope>
    <source>
        <strain evidence="11">Cc1.17</strain>
    </source>
</reference>
<dbReference type="InterPro" id="IPR035906">
    <property type="entry name" value="MetI-like_sf"/>
</dbReference>
<evidence type="ECO:0000256" key="1">
    <source>
        <dbReference type="ARBA" id="ARBA00004651"/>
    </source>
</evidence>
<keyword evidence="11" id="KW-1185">Reference proteome</keyword>
<evidence type="ECO:0000256" key="8">
    <source>
        <dbReference type="SAM" id="MobiDB-lite"/>
    </source>
</evidence>
<evidence type="ECO:0000256" key="6">
    <source>
        <dbReference type="ARBA" id="ARBA00023136"/>
    </source>
</evidence>
<feature type="transmembrane region" description="Helical" evidence="7">
    <location>
        <begin position="199"/>
        <end position="219"/>
    </location>
</feature>